<dbReference type="SMART" id="SM00108">
    <property type="entry name" value="B_lectin"/>
    <property type="match status" value="1"/>
</dbReference>
<evidence type="ECO:0000256" key="4">
    <source>
        <dbReference type="ARBA" id="ARBA00022527"/>
    </source>
</evidence>
<keyword evidence="10" id="KW-0418">Kinase</keyword>
<evidence type="ECO:0000256" key="12">
    <source>
        <dbReference type="ARBA" id="ARBA00022989"/>
    </source>
</evidence>
<dbReference type="Pfam" id="PF01453">
    <property type="entry name" value="B_lectin"/>
    <property type="match status" value="1"/>
</dbReference>
<feature type="domain" description="Protein kinase" evidence="20">
    <location>
        <begin position="1083"/>
        <end position="1369"/>
    </location>
</feature>
<proteinExistence type="predicted"/>
<keyword evidence="8" id="KW-0732">Signal</keyword>
<feature type="domain" description="Bulb-type lectin" evidence="21">
    <location>
        <begin position="600"/>
        <end position="721"/>
    </location>
</feature>
<dbReference type="EMBL" id="OIVN01003689">
    <property type="protein sequence ID" value="SPD12952.1"/>
    <property type="molecule type" value="Genomic_DNA"/>
</dbReference>
<evidence type="ECO:0000256" key="9">
    <source>
        <dbReference type="ARBA" id="ARBA00022741"/>
    </source>
</evidence>
<dbReference type="GO" id="GO:0005524">
    <property type="term" value="F:ATP binding"/>
    <property type="evidence" value="ECO:0007669"/>
    <property type="project" value="UniProtKB-KW"/>
</dbReference>
<dbReference type="FunFam" id="3.30.200.20:FF:000145">
    <property type="entry name" value="receptor-like serine/threonine-protein kinase SD1-8"/>
    <property type="match status" value="2"/>
</dbReference>
<dbReference type="GO" id="GO:0048544">
    <property type="term" value="P:recognition of pollen"/>
    <property type="evidence" value="ECO:0007669"/>
    <property type="project" value="InterPro"/>
</dbReference>
<dbReference type="FunFam" id="1.10.510.10:FF:000060">
    <property type="entry name" value="G-type lectin S-receptor-like serine/threonine-protein kinase"/>
    <property type="match status" value="1"/>
</dbReference>
<dbReference type="InterPro" id="IPR000719">
    <property type="entry name" value="Prot_kinase_dom"/>
</dbReference>
<dbReference type="Pfam" id="PF08276">
    <property type="entry name" value="PAN_2"/>
    <property type="match status" value="2"/>
</dbReference>
<dbReference type="SUPFAM" id="SSF51110">
    <property type="entry name" value="alpha-D-mannose-specific plant lectins"/>
    <property type="match status" value="1"/>
</dbReference>
<keyword evidence="16" id="KW-0325">Glycoprotein</keyword>
<accession>A0A2N9HL38</accession>
<dbReference type="FunFam" id="1.10.510.10:FF:000467">
    <property type="entry name" value="Liguleless narrow1"/>
    <property type="match status" value="1"/>
</dbReference>
<dbReference type="InterPro" id="IPR021820">
    <property type="entry name" value="S-locus_recpt_kinase_C"/>
</dbReference>
<dbReference type="Gene3D" id="3.30.200.20">
    <property type="entry name" value="Phosphorylase Kinase, domain 1"/>
    <property type="match status" value="2"/>
</dbReference>
<evidence type="ECO:0000259" key="22">
    <source>
        <dbReference type="PROSITE" id="PS50948"/>
    </source>
</evidence>
<feature type="domain" description="Protein kinase" evidence="20">
    <location>
        <begin position="361"/>
        <end position="627"/>
    </location>
</feature>
<keyword evidence="12 19" id="KW-1133">Transmembrane helix</keyword>
<comment type="subcellular location">
    <subcellularLocation>
        <location evidence="1">Cell membrane</location>
        <topology evidence="1">Single-pass type I membrane protein</topology>
    </subcellularLocation>
</comment>
<dbReference type="SMART" id="SM00220">
    <property type="entry name" value="S_TKc"/>
    <property type="match status" value="2"/>
</dbReference>
<dbReference type="PROSITE" id="PS00108">
    <property type="entry name" value="PROTEIN_KINASE_ST"/>
    <property type="match status" value="2"/>
</dbReference>
<dbReference type="SMART" id="SM00473">
    <property type="entry name" value="PAN_AP"/>
    <property type="match status" value="2"/>
</dbReference>
<evidence type="ECO:0000256" key="8">
    <source>
        <dbReference type="ARBA" id="ARBA00022729"/>
    </source>
</evidence>
<dbReference type="Gene3D" id="2.90.10.10">
    <property type="entry name" value="Bulb-type lectin domain"/>
    <property type="match status" value="1"/>
</dbReference>
<dbReference type="CDD" id="cd01098">
    <property type="entry name" value="PAN_AP_plant"/>
    <property type="match status" value="2"/>
</dbReference>
<keyword evidence="15" id="KW-0675">Receptor</keyword>
<keyword evidence="13 19" id="KW-0472">Membrane</keyword>
<evidence type="ECO:0000256" key="5">
    <source>
        <dbReference type="ARBA" id="ARBA00022536"/>
    </source>
</evidence>
<dbReference type="Pfam" id="PF11883">
    <property type="entry name" value="DUF3403"/>
    <property type="match status" value="1"/>
</dbReference>
<keyword evidence="5" id="KW-0245">EGF-like domain</keyword>
<dbReference type="InterPro" id="IPR000858">
    <property type="entry name" value="S_locus_glycoprot_dom"/>
</dbReference>
<keyword evidence="3" id="KW-1003">Cell membrane</keyword>
<evidence type="ECO:0000256" key="10">
    <source>
        <dbReference type="ARBA" id="ARBA00022777"/>
    </source>
</evidence>
<evidence type="ECO:0000259" key="20">
    <source>
        <dbReference type="PROSITE" id="PS50011"/>
    </source>
</evidence>
<dbReference type="SUPFAM" id="SSF56112">
    <property type="entry name" value="Protein kinase-like (PK-like)"/>
    <property type="match status" value="2"/>
</dbReference>
<dbReference type="InterPro" id="IPR011009">
    <property type="entry name" value="Kinase-like_dom_sf"/>
</dbReference>
<name>A0A2N9HL38_FAGSY</name>
<dbReference type="PANTHER" id="PTHR27002">
    <property type="entry name" value="RECEPTOR-LIKE SERINE/THREONINE-PROTEIN KINASE SD1-8"/>
    <property type="match status" value="1"/>
</dbReference>
<evidence type="ECO:0000256" key="18">
    <source>
        <dbReference type="ARBA" id="ARBA00048679"/>
    </source>
</evidence>
<evidence type="ECO:0000256" key="1">
    <source>
        <dbReference type="ARBA" id="ARBA00004251"/>
    </source>
</evidence>
<dbReference type="CDD" id="cd00028">
    <property type="entry name" value="B_lectin"/>
    <property type="match status" value="1"/>
</dbReference>
<keyword evidence="9" id="KW-0547">Nucleotide-binding</keyword>
<keyword evidence="6" id="KW-0808">Transferase</keyword>
<keyword evidence="14" id="KW-1015">Disulfide bond</keyword>
<evidence type="ECO:0000256" key="11">
    <source>
        <dbReference type="ARBA" id="ARBA00022840"/>
    </source>
</evidence>
<evidence type="ECO:0000256" key="6">
    <source>
        <dbReference type="ARBA" id="ARBA00022679"/>
    </source>
</evidence>
<evidence type="ECO:0000256" key="2">
    <source>
        <dbReference type="ARBA" id="ARBA00012513"/>
    </source>
</evidence>
<sequence length="1401" mass="158182">MKISTNVKTGKKVQCTSWKSPSDPSIGSFSAGIQAQSLPQSFIWKEGSPYWRSGPWNKRKFIGIPVMDSVFLDGFSLESDEEGSFYFTFSFVTKNLTHFFLNDQGNMTLSSWDEGKEDWKVMWSSLQTECDIYGKCGAFGFGSCNSQSSIICSCLRGFEPKNTEEWNRGNWTSGCVRRTPLQCERVNTSSDAGKMDGFLKLNMMKVPDFADSSSARDLHECSQQCLESCSCIAYAYEAGIGCMSWNRSLIDTQKFSISGSDLYIRVAYSELDKVGDVKKIVTITVIIGTILISICTYLLWRWMAKQKARRNKAKGIILLNSREARQKLPNDNLLGDNLNQVKVQELPLFNFEKLAIATNNFHISNKLGQGGFGPVYRGKLSDGQEIAVKRLSRTSGQGLEEFMNEVVVISKLQHRNLVRILGCCVEGGEKMLIYEYMPNKSLDTFLFVPPKENLLDWRSRFNIIEGIGRGLLYLHRDSRLRIIHRDLKASNILLDKELNPKISDFGMARIFGSNEDQANTNRVVGTYGYMSPEYAMQGQFSEKSDVFSFGVLLLEIVSGRRNSSFFHDEQSLRPFRICMEIVECRQHCSISRPNESGFAIDTLTSSQSIKDPNYIISNGSAFKLGFFSPVNSTNRYLGIWYNNISIFTVVWVANREKPLKDSSGVLTISEDGNLVVLDGQKDILWSSNVTNSTVNSSAQLLDSGNLVLRENTRATIIWESFKLPTDTFLQTMKVSANARTGEKVQLTSWKSSSDPSTGIFSIGIRPLGLPQAFIWKDGSPYWRSGPWNSRIFIGIPNMYSVYLDGFNLVDDGGTFYLTYSFADQSSLSKFSLNSQGNFVQTNWDEGTKDWEVEWSALQTDCDVYGKCGAFGSCNPQNSPICSCLEGFEPKNIEEWNGRNWTSGCVRRTPLQCGEEGNKDGFLKLNMMKVPDFADWSSSFEEKCREKCLEDCSCLAYAFDNGAGCMSWTRNLIDTQQFSKAGVDLYIRVASSELDKVGDAKKIITITVIIGTIFISICTFLLWRWMAKQKARKKKEKGILLFNKVEAHQKFHSDNLLGDNLNQVKVQELPLFNFEKLATATDNFHLSNKLGQGGFGPVYKGKLSDGQEIAVKRLSRASGQGFEEFMNEVVVISKLQHRNLVRILGCCVEGEEKMLIYEYMPNKSLDAFLFDPHKQKLLDWRKRFNITEGIGRGLLYLHRDSRLRIIHRDLKASNILLDNELNPKISDFGMARIFKSNEDQANTNRVVGTYGYMSPEYAMEGRFSEKSDVFSFGVLLLEILSGRRNTSFYHDEQSLSLLGFAWKLWNADNIVALIDPMISEPCFEIEILRCVHVGLLCVQEFAKDRPTISVVISMLKSEIVDLPHPKQPAFTERQIALDSDSSQGKQRICSINNVTVTMVQGR</sequence>
<feature type="transmembrane region" description="Helical" evidence="19">
    <location>
        <begin position="280"/>
        <end position="300"/>
    </location>
</feature>
<protein>
    <recommendedName>
        <fullName evidence="2">non-specific serine/threonine protein kinase</fullName>
        <ecNumber evidence="2">2.7.11.1</ecNumber>
    </recommendedName>
</protein>
<dbReference type="PROSITE" id="PS50927">
    <property type="entry name" value="BULB_LECTIN"/>
    <property type="match status" value="1"/>
</dbReference>
<evidence type="ECO:0000256" key="19">
    <source>
        <dbReference type="SAM" id="Phobius"/>
    </source>
</evidence>
<dbReference type="GO" id="GO:0004674">
    <property type="term" value="F:protein serine/threonine kinase activity"/>
    <property type="evidence" value="ECO:0007669"/>
    <property type="project" value="UniProtKB-KW"/>
</dbReference>
<comment type="catalytic activity">
    <reaction evidence="17">
        <text>L-threonyl-[protein] + ATP = O-phospho-L-threonyl-[protein] + ADP + H(+)</text>
        <dbReference type="Rhea" id="RHEA:46608"/>
        <dbReference type="Rhea" id="RHEA-COMP:11060"/>
        <dbReference type="Rhea" id="RHEA-COMP:11605"/>
        <dbReference type="ChEBI" id="CHEBI:15378"/>
        <dbReference type="ChEBI" id="CHEBI:30013"/>
        <dbReference type="ChEBI" id="CHEBI:30616"/>
        <dbReference type="ChEBI" id="CHEBI:61977"/>
        <dbReference type="ChEBI" id="CHEBI:456216"/>
        <dbReference type="EC" id="2.7.11.1"/>
    </reaction>
</comment>
<dbReference type="FunFam" id="2.90.10.10:FF:000001">
    <property type="entry name" value="G-type lectin S-receptor-like serine/threonine-protein kinase"/>
    <property type="match status" value="1"/>
</dbReference>
<dbReference type="PROSITE" id="PS50948">
    <property type="entry name" value="PAN"/>
    <property type="match status" value="2"/>
</dbReference>
<reference evidence="23" key="1">
    <citation type="submission" date="2018-02" db="EMBL/GenBank/DDBJ databases">
        <authorList>
            <person name="Cohen D.B."/>
            <person name="Kent A.D."/>
        </authorList>
    </citation>
    <scope>NUCLEOTIDE SEQUENCE</scope>
</reference>
<dbReference type="Pfam" id="PF00954">
    <property type="entry name" value="S_locus_glycop"/>
    <property type="match status" value="2"/>
</dbReference>
<dbReference type="EC" id="2.7.11.1" evidence="2"/>
<evidence type="ECO:0000256" key="17">
    <source>
        <dbReference type="ARBA" id="ARBA00047899"/>
    </source>
</evidence>
<evidence type="ECO:0000256" key="7">
    <source>
        <dbReference type="ARBA" id="ARBA00022692"/>
    </source>
</evidence>
<dbReference type="CDD" id="cd14066">
    <property type="entry name" value="STKc_IRAK"/>
    <property type="match status" value="2"/>
</dbReference>
<gene>
    <name evidence="23" type="ORF">FSB_LOCUS40834</name>
</gene>
<feature type="domain" description="Apple" evidence="22">
    <location>
        <begin position="912"/>
        <end position="989"/>
    </location>
</feature>
<evidence type="ECO:0000259" key="21">
    <source>
        <dbReference type="PROSITE" id="PS50927"/>
    </source>
</evidence>
<dbReference type="InterPro" id="IPR001480">
    <property type="entry name" value="Bulb-type_lectin_dom"/>
</dbReference>
<dbReference type="Gene3D" id="1.10.510.10">
    <property type="entry name" value="Transferase(Phosphotransferase) domain 1"/>
    <property type="match status" value="2"/>
</dbReference>
<dbReference type="InterPro" id="IPR001245">
    <property type="entry name" value="Ser-Thr/Tyr_kinase_cat_dom"/>
</dbReference>
<organism evidence="23">
    <name type="scientific">Fagus sylvatica</name>
    <name type="common">Beechnut</name>
    <dbReference type="NCBI Taxonomy" id="28930"/>
    <lineage>
        <taxon>Eukaryota</taxon>
        <taxon>Viridiplantae</taxon>
        <taxon>Streptophyta</taxon>
        <taxon>Embryophyta</taxon>
        <taxon>Tracheophyta</taxon>
        <taxon>Spermatophyta</taxon>
        <taxon>Magnoliopsida</taxon>
        <taxon>eudicotyledons</taxon>
        <taxon>Gunneridae</taxon>
        <taxon>Pentapetalae</taxon>
        <taxon>rosids</taxon>
        <taxon>fabids</taxon>
        <taxon>Fagales</taxon>
        <taxon>Fagaceae</taxon>
        <taxon>Fagus</taxon>
    </lineage>
</organism>
<dbReference type="PROSITE" id="PS50011">
    <property type="entry name" value="PROTEIN_KINASE_DOM"/>
    <property type="match status" value="2"/>
</dbReference>
<evidence type="ECO:0000256" key="15">
    <source>
        <dbReference type="ARBA" id="ARBA00023170"/>
    </source>
</evidence>
<keyword evidence="11" id="KW-0067">ATP-binding</keyword>
<evidence type="ECO:0000256" key="13">
    <source>
        <dbReference type="ARBA" id="ARBA00023136"/>
    </source>
</evidence>
<dbReference type="InterPro" id="IPR008271">
    <property type="entry name" value="Ser/Thr_kinase_AS"/>
</dbReference>
<feature type="transmembrane region" description="Helical" evidence="19">
    <location>
        <begin position="1002"/>
        <end position="1025"/>
    </location>
</feature>
<dbReference type="InterPro" id="IPR003609">
    <property type="entry name" value="Pan_app"/>
</dbReference>
<evidence type="ECO:0000256" key="16">
    <source>
        <dbReference type="ARBA" id="ARBA00023180"/>
    </source>
</evidence>
<dbReference type="InterPro" id="IPR036426">
    <property type="entry name" value="Bulb-type_lectin_dom_sf"/>
</dbReference>
<evidence type="ECO:0000256" key="3">
    <source>
        <dbReference type="ARBA" id="ARBA00022475"/>
    </source>
</evidence>
<comment type="catalytic activity">
    <reaction evidence="18">
        <text>L-seryl-[protein] + ATP = O-phospho-L-seryl-[protein] + ADP + H(+)</text>
        <dbReference type="Rhea" id="RHEA:17989"/>
        <dbReference type="Rhea" id="RHEA-COMP:9863"/>
        <dbReference type="Rhea" id="RHEA-COMP:11604"/>
        <dbReference type="ChEBI" id="CHEBI:15378"/>
        <dbReference type="ChEBI" id="CHEBI:29999"/>
        <dbReference type="ChEBI" id="CHEBI:30616"/>
        <dbReference type="ChEBI" id="CHEBI:83421"/>
        <dbReference type="ChEBI" id="CHEBI:456216"/>
        <dbReference type="EC" id="2.7.11.1"/>
    </reaction>
</comment>
<dbReference type="GO" id="GO:0005886">
    <property type="term" value="C:plasma membrane"/>
    <property type="evidence" value="ECO:0007669"/>
    <property type="project" value="UniProtKB-SubCell"/>
</dbReference>
<evidence type="ECO:0000313" key="23">
    <source>
        <dbReference type="EMBL" id="SPD12952.1"/>
    </source>
</evidence>
<dbReference type="PANTHER" id="PTHR27002:SF1082">
    <property type="entry name" value="OS06G0693000 PROTEIN"/>
    <property type="match status" value="1"/>
</dbReference>
<keyword evidence="7 19" id="KW-0812">Transmembrane</keyword>
<evidence type="ECO:0000256" key="14">
    <source>
        <dbReference type="ARBA" id="ARBA00023157"/>
    </source>
</evidence>
<keyword evidence="4" id="KW-0723">Serine/threonine-protein kinase</keyword>
<feature type="domain" description="Apple" evidence="22">
    <location>
        <begin position="183"/>
        <end position="267"/>
    </location>
</feature>
<dbReference type="Pfam" id="PF07714">
    <property type="entry name" value="PK_Tyr_Ser-Thr"/>
    <property type="match status" value="2"/>
</dbReference>